<keyword evidence="3" id="KW-1185">Reference proteome</keyword>
<organism evidence="2 3">
    <name type="scientific">Cercospora zeae-maydis SCOH1-5</name>
    <dbReference type="NCBI Taxonomy" id="717836"/>
    <lineage>
        <taxon>Eukaryota</taxon>
        <taxon>Fungi</taxon>
        <taxon>Dikarya</taxon>
        <taxon>Ascomycota</taxon>
        <taxon>Pezizomycotina</taxon>
        <taxon>Dothideomycetes</taxon>
        <taxon>Dothideomycetidae</taxon>
        <taxon>Mycosphaerellales</taxon>
        <taxon>Mycosphaerellaceae</taxon>
        <taxon>Cercospora</taxon>
    </lineage>
</organism>
<gene>
    <name evidence="2" type="ORF">CERZMDRAFT_90242</name>
</gene>
<dbReference type="Proteomes" id="UP000799539">
    <property type="component" value="Unassembled WGS sequence"/>
</dbReference>
<accession>A0A6A6FNA1</accession>
<name>A0A6A6FNA1_9PEZI</name>
<evidence type="ECO:0000256" key="1">
    <source>
        <dbReference type="SAM" id="MobiDB-lite"/>
    </source>
</evidence>
<sequence>MDTGPVPSLPLAMPDLHARPPLHRASLASSLEYVPPVAPMIDPETLHYSYPSPGLSNGLNSLALAASEHRRIMEKTQQSRSPSQESPDETTP</sequence>
<evidence type="ECO:0000313" key="3">
    <source>
        <dbReference type="Proteomes" id="UP000799539"/>
    </source>
</evidence>
<feature type="region of interest" description="Disordered" evidence="1">
    <location>
        <begin position="67"/>
        <end position="92"/>
    </location>
</feature>
<evidence type="ECO:0000313" key="2">
    <source>
        <dbReference type="EMBL" id="KAF2214883.1"/>
    </source>
</evidence>
<dbReference type="AlphaFoldDB" id="A0A6A6FNA1"/>
<protein>
    <submittedName>
        <fullName evidence="2">Uncharacterized protein</fullName>
    </submittedName>
</protein>
<proteinExistence type="predicted"/>
<reference evidence="2" key="1">
    <citation type="journal article" date="2020" name="Stud. Mycol.">
        <title>101 Dothideomycetes genomes: a test case for predicting lifestyles and emergence of pathogens.</title>
        <authorList>
            <person name="Haridas S."/>
            <person name="Albert R."/>
            <person name="Binder M."/>
            <person name="Bloem J."/>
            <person name="Labutti K."/>
            <person name="Salamov A."/>
            <person name="Andreopoulos B."/>
            <person name="Baker S."/>
            <person name="Barry K."/>
            <person name="Bills G."/>
            <person name="Bluhm B."/>
            <person name="Cannon C."/>
            <person name="Castanera R."/>
            <person name="Culley D."/>
            <person name="Daum C."/>
            <person name="Ezra D."/>
            <person name="Gonzalez J."/>
            <person name="Henrissat B."/>
            <person name="Kuo A."/>
            <person name="Liang C."/>
            <person name="Lipzen A."/>
            <person name="Lutzoni F."/>
            <person name="Magnuson J."/>
            <person name="Mondo S."/>
            <person name="Nolan M."/>
            <person name="Ohm R."/>
            <person name="Pangilinan J."/>
            <person name="Park H.-J."/>
            <person name="Ramirez L."/>
            <person name="Alfaro M."/>
            <person name="Sun H."/>
            <person name="Tritt A."/>
            <person name="Yoshinaga Y."/>
            <person name="Zwiers L.-H."/>
            <person name="Turgeon B."/>
            <person name="Goodwin S."/>
            <person name="Spatafora J."/>
            <person name="Crous P."/>
            <person name="Grigoriev I."/>
        </authorList>
    </citation>
    <scope>NUCLEOTIDE SEQUENCE</scope>
    <source>
        <strain evidence="2">SCOH1-5</strain>
    </source>
</reference>
<dbReference type="OrthoDB" id="6365676at2759"/>
<dbReference type="EMBL" id="ML992667">
    <property type="protein sequence ID" value="KAF2214883.1"/>
    <property type="molecule type" value="Genomic_DNA"/>
</dbReference>
<feature type="compositionally biased region" description="Polar residues" evidence="1">
    <location>
        <begin position="75"/>
        <end position="85"/>
    </location>
</feature>